<accession>A0A8S3R5U3</accession>
<keyword evidence="3" id="KW-1185">Reference proteome</keyword>
<dbReference type="Proteomes" id="UP000683360">
    <property type="component" value="Unassembled WGS sequence"/>
</dbReference>
<organism evidence="2 3">
    <name type="scientific">Mytilus edulis</name>
    <name type="common">Blue mussel</name>
    <dbReference type="NCBI Taxonomy" id="6550"/>
    <lineage>
        <taxon>Eukaryota</taxon>
        <taxon>Metazoa</taxon>
        <taxon>Spiralia</taxon>
        <taxon>Lophotrochozoa</taxon>
        <taxon>Mollusca</taxon>
        <taxon>Bivalvia</taxon>
        <taxon>Autobranchia</taxon>
        <taxon>Pteriomorphia</taxon>
        <taxon>Mytilida</taxon>
        <taxon>Mytiloidea</taxon>
        <taxon>Mytilidae</taxon>
        <taxon>Mytilinae</taxon>
        <taxon>Mytilus</taxon>
    </lineage>
</organism>
<dbReference type="Pfam" id="PF04326">
    <property type="entry name" value="SLFN_AlbA_2"/>
    <property type="match status" value="2"/>
</dbReference>
<dbReference type="InterPro" id="IPR029684">
    <property type="entry name" value="Schlafen"/>
</dbReference>
<protein>
    <recommendedName>
        <fullName evidence="1">Schlafen AlbA-2 domain-containing protein</fullName>
    </recommendedName>
</protein>
<feature type="domain" description="Schlafen AlbA-2" evidence="1">
    <location>
        <begin position="116"/>
        <end position="236"/>
    </location>
</feature>
<name>A0A8S3R5U3_MYTED</name>
<dbReference type="PANTHER" id="PTHR12155:SF48">
    <property type="entry name" value="RRM DOMAIN-CONTAINING PROTEIN"/>
    <property type="match status" value="1"/>
</dbReference>
<feature type="domain" description="Schlafen AlbA-2" evidence="1">
    <location>
        <begin position="434"/>
        <end position="563"/>
    </location>
</feature>
<evidence type="ECO:0000259" key="1">
    <source>
        <dbReference type="Pfam" id="PF04326"/>
    </source>
</evidence>
<comment type="caution">
    <text evidence="2">The sequence shown here is derived from an EMBL/GenBank/DDBJ whole genome shotgun (WGS) entry which is preliminary data.</text>
</comment>
<reference evidence="2" key="1">
    <citation type="submission" date="2021-03" db="EMBL/GenBank/DDBJ databases">
        <authorList>
            <person name="Bekaert M."/>
        </authorList>
    </citation>
    <scope>NUCLEOTIDE SEQUENCE</scope>
</reference>
<dbReference type="OrthoDB" id="5954290at2759"/>
<evidence type="ECO:0000313" key="2">
    <source>
        <dbReference type="EMBL" id="CAG2204525.1"/>
    </source>
</evidence>
<dbReference type="AlphaFoldDB" id="A0A8S3R5U3"/>
<evidence type="ECO:0000313" key="3">
    <source>
        <dbReference type="Proteomes" id="UP000683360"/>
    </source>
</evidence>
<sequence>MSTSNHKVIIRNLTKSKSISDSNLKDSLFELLNMCIKISTLRNCIKIKKEKKQRYAVILLRNPNEVFEVLDRLKNRRSRNTLGFDFQSLADKDVDIDVEMELPERYYRKGQYIGRETRQMEFKLGGGDYVRKYLREDVLKYVCGYLNGRSTGTLFIGVNDDGHVVGVNCEEEDKIRREYIDQSIRAIKPPVDNKDYNVEFIPVEVNGKLRDKGHVVGVNCENEDQIRPSYIDESTRYIKPPVDNKDYQLEFVPVEEHGQIKANCKVIKITVYKRKQLNRLFDSNGHVYIIIPQKFAFCNDIRISVEPNLDYSRGDQYRMSYSNHTVIIRNLTKSSDISGSELTDSIYDLLNTYMKITTIRNCIQINTENNKRSALIRLKSLTEVLNALDRLKDRHSRNSLGFKFQRIADTGEAIEVKMELPERYYQTGHNIGKETRKYEFKLGGGEYVKNVLKEDVSRYICGFLNGRTKGTLFIGVDDHGNVVGTNCEDEDKIRRDYIDEGIRAIKPPVDNEDLQVEFVPVVENDQIKANFNVIEITVFKKKKLKKLFDSKGHVYLRREGSIRDFSAAETQDWILQNHSKTCVLQ</sequence>
<dbReference type="EMBL" id="CAJPWZ010000961">
    <property type="protein sequence ID" value="CAG2204525.1"/>
    <property type="molecule type" value="Genomic_DNA"/>
</dbReference>
<dbReference type="InterPro" id="IPR007421">
    <property type="entry name" value="Schlafen_AlbA_2_dom"/>
</dbReference>
<proteinExistence type="predicted"/>
<dbReference type="InterPro" id="IPR038461">
    <property type="entry name" value="Schlafen_AlbA_2_dom_sf"/>
</dbReference>
<dbReference type="Gene3D" id="3.30.950.30">
    <property type="entry name" value="Schlafen, AAA domain"/>
    <property type="match status" value="2"/>
</dbReference>
<dbReference type="PANTHER" id="PTHR12155">
    <property type="entry name" value="SCHLAFEN"/>
    <property type="match status" value="1"/>
</dbReference>
<gene>
    <name evidence="2" type="ORF">MEDL_18959</name>
</gene>